<dbReference type="Gene3D" id="1.10.150.20">
    <property type="entry name" value="5' to 3' exonuclease, C-terminal subdomain"/>
    <property type="match status" value="1"/>
</dbReference>
<dbReference type="Gene3D" id="1.20.1060.10">
    <property type="entry name" value="Taq DNA Polymerase, Chain T, domain 4"/>
    <property type="match status" value="1"/>
</dbReference>
<proteinExistence type="inferred from homology"/>
<reference evidence="5" key="1">
    <citation type="submission" date="2020-11" db="EMBL/GenBank/DDBJ databases">
        <title>Sequencing the genomes of 1000 actinobacteria strains.</title>
        <authorList>
            <person name="Klenk H.-P."/>
        </authorList>
    </citation>
    <scope>NUCLEOTIDE SEQUENCE</scope>
    <source>
        <strain evidence="5">DSM 45356</strain>
    </source>
</reference>
<dbReference type="EMBL" id="JADOUF010000001">
    <property type="protein sequence ID" value="MBG6140248.1"/>
    <property type="molecule type" value="Genomic_DNA"/>
</dbReference>
<dbReference type="InterPro" id="IPR043502">
    <property type="entry name" value="DNA/RNA_pol_sf"/>
</dbReference>
<organism evidence="5 6">
    <name type="scientific">Longispora fulva</name>
    <dbReference type="NCBI Taxonomy" id="619741"/>
    <lineage>
        <taxon>Bacteria</taxon>
        <taxon>Bacillati</taxon>
        <taxon>Actinomycetota</taxon>
        <taxon>Actinomycetes</taxon>
        <taxon>Micromonosporales</taxon>
        <taxon>Micromonosporaceae</taxon>
        <taxon>Longispora</taxon>
    </lineage>
</organism>
<dbReference type="PRINTS" id="PR00868">
    <property type="entry name" value="DNAPOLI"/>
</dbReference>
<dbReference type="SUPFAM" id="SSF53098">
    <property type="entry name" value="Ribonuclease H-like"/>
    <property type="match status" value="1"/>
</dbReference>
<dbReference type="SUPFAM" id="SSF56672">
    <property type="entry name" value="DNA/RNA polymerases"/>
    <property type="match status" value="1"/>
</dbReference>
<feature type="domain" description="DNA-directed DNA polymerase family A palm" evidence="4">
    <location>
        <begin position="356"/>
        <end position="545"/>
    </location>
</feature>
<dbReference type="InterPro" id="IPR002298">
    <property type="entry name" value="DNA_polymerase_A"/>
</dbReference>
<dbReference type="GO" id="GO:0003887">
    <property type="term" value="F:DNA-directed DNA polymerase activity"/>
    <property type="evidence" value="ECO:0007669"/>
    <property type="project" value="InterPro"/>
</dbReference>
<dbReference type="InterPro" id="IPR002562">
    <property type="entry name" value="3'-5'_exonuclease_dom"/>
</dbReference>
<keyword evidence="5" id="KW-0548">Nucleotidyltransferase</keyword>
<dbReference type="PANTHER" id="PTHR10133">
    <property type="entry name" value="DNA POLYMERASE I"/>
    <property type="match status" value="1"/>
</dbReference>
<sequence>MHVVEREEDLAAFADFVRSHPVLAFDTETTGLDIFASNFRCRLAQFGTTREAWVVPVEAGPRFGWYAAQALRTASRIIAHNLTFDALVAERCLGVPLEELCAKSTDTRILSHLGDPRAAHEGGTGHRLEELTAAFIDKEVAERVKGSVRAMAKELKMTKAEFFRLVPLDHEGYVRYAGMDVILTARLDPLLSTRVPLSARKLIRYEHDIARVCAVMERRGFLLDVEYTRGLSLRLGDDEARYTAEAAVLGVGNINAPQQVADALIRRGVTIPDTTKTGKPKVDKFLLDALVSNGDPLAAAVQRAKRAGKWRETYADKFLELIDADGRIHCGINSLAARTARMSIVRPSLQTLPSKESLIRSCFLAEPGEVIISTDYDGMELRVLAALSGDVAMKRAFAEGADLHLMTAQAAFGPQATPKQRGYGKTANFAYVFGGGAAVIAKQCGIPLDTAKRVVDAFARAYPGVTRLAKALQAQARMRGHVTTVTGRVLPVDRGRIYSALNYYVQSSARDVLGRGLLAMDAAGLTPYLRLPVHDEVIGSAPLADAADIGKEFARLMAMNMRGVDISASPDVGGTSWGSLYEQ</sequence>
<evidence type="ECO:0000256" key="1">
    <source>
        <dbReference type="ARBA" id="ARBA00007705"/>
    </source>
</evidence>
<dbReference type="Gene3D" id="3.30.420.10">
    <property type="entry name" value="Ribonuclease H-like superfamily/Ribonuclease H"/>
    <property type="match status" value="1"/>
</dbReference>
<dbReference type="GO" id="GO:0003677">
    <property type="term" value="F:DNA binding"/>
    <property type="evidence" value="ECO:0007669"/>
    <property type="project" value="InterPro"/>
</dbReference>
<keyword evidence="5" id="KW-0808">Transferase</keyword>
<keyword evidence="6" id="KW-1185">Reference proteome</keyword>
<protein>
    <recommendedName>
        <fullName evidence="2">DNA polymerase I</fullName>
    </recommendedName>
</protein>
<gene>
    <name evidence="5" type="ORF">IW245_006442</name>
</gene>
<dbReference type="GO" id="GO:0008408">
    <property type="term" value="F:3'-5' exonuclease activity"/>
    <property type="evidence" value="ECO:0007669"/>
    <property type="project" value="InterPro"/>
</dbReference>
<dbReference type="SMART" id="SM00474">
    <property type="entry name" value="35EXOc"/>
    <property type="match status" value="1"/>
</dbReference>
<dbReference type="AlphaFoldDB" id="A0A8J7H0R6"/>
<evidence type="ECO:0000313" key="6">
    <source>
        <dbReference type="Proteomes" id="UP000622552"/>
    </source>
</evidence>
<feature type="domain" description="3'-5' exonuclease" evidence="3">
    <location>
        <begin position="1"/>
        <end position="196"/>
    </location>
</feature>
<dbReference type="GO" id="GO:0006302">
    <property type="term" value="P:double-strand break repair"/>
    <property type="evidence" value="ECO:0007669"/>
    <property type="project" value="TreeGrafter"/>
</dbReference>
<dbReference type="SMART" id="SM00482">
    <property type="entry name" value="POLAc"/>
    <property type="match status" value="1"/>
</dbReference>
<comment type="similarity">
    <text evidence="1">Belongs to the DNA polymerase type-A family.</text>
</comment>
<dbReference type="PANTHER" id="PTHR10133:SF62">
    <property type="entry name" value="DNA POLYMERASE THETA"/>
    <property type="match status" value="1"/>
</dbReference>
<name>A0A8J7H0R6_9ACTN</name>
<evidence type="ECO:0000259" key="3">
    <source>
        <dbReference type="SMART" id="SM00474"/>
    </source>
</evidence>
<dbReference type="InterPro" id="IPR036397">
    <property type="entry name" value="RNaseH_sf"/>
</dbReference>
<dbReference type="RefSeq" id="WP_197006814.1">
    <property type="nucleotide sequence ID" value="NZ_BONS01000006.1"/>
</dbReference>
<dbReference type="Gene3D" id="3.30.70.370">
    <property type="match status" value="1"/>
</dbReference>
<dbReference type="Pfam" id="PF01612">
    <property type="entry name" value="DNA_pol_A_exo1"/>
    <property type="match status" value="1"/>
</dbReference>
<dbReference type="InterPro" id="IPR001098">
    <property type="entry name" value="DNA-dir_DNA_pol_A_palm_dom"/>
</dbReference>
<evidence type="ECO:0000313" key="5">
    <source>
        <dbReference type="EMBL" id="MBG6140248.1"/>
    </source>
</evidence>
<dbReference type="Proteomes" id="UP000622552">
    <property type="component" value="Unassembled WGS sequence"/>
</dbReference>
<dbReference type="InterPro" id="IPR012337">
    <property type="entry name" value="RNaseH-like_sf"/>
</dbReference>
<accession>A0A8J7H0R6</accession>
<dbReference type="Pfam" id="PF00476">
    <property type="entry name" value="DNA_pol_A"/>
    <property type="match status" value="1"/>
</dbReference>
<evidence type="ECO:0000256" key="2">
    <source>
        <dbReference type="ARBA" id="ARBA00020311"/>
    </source>
</evidence>
<evidence type="ECO:0000259" key="4">
    <source>
        <dbReference type="SMART" id="SM00482"/>
    </source>
</evidence>
<dbReference type="GO" id="GO:0006261">
    <property type="term" value="P:DNA-templated DNA replication"/>
    <property type="evidence" value="ECO:0007669"/>
    <property type="project" value="InterPro"/>
</dbReference>
<comment type="caution">
    <text evidence="5">The sequence shown here is derived from an EMBL/GenBank/DDBJ whole genome shotgun (WGS) entry which is preliminary data.</text>
</comment>